<proteinExistence type="predicted"/>
<dbReference type="InterPro" id="IPR046960">
    <property type="entry name" value="PPR_At4g14850-like_plant"/>
</dbReference>
<keyword evidence="1" id="KW-0677">Repeat</keyword>
<evidence type="ECO:0000313" key="3">
    <source>
        <dbReference type="EMBL" id="KAL2540171.1"/>
    </source>
</evidence>
<gene>
    <name evidence="3" type="ORF">Adt_01149</name>
</gene>
<organism evidence="3 4">
    <name type="scientific">Abeliophyllum distichum</name>
    <dbReference type="NCBI Taxonomy" id="126358"/>
    <lineage>
        <taxon>Eukaryota</taxon>
        <taxon>Viridiplantae</taxon>
        <taxon>Streptophyta</taxon>
        <taxon>Embryophyta</taxon>
        <taxon>Tracheophyta</taxon>
        <taxon>Spermatophyta</taxon>
        <taxon>Magnoliopsida</taxon>
        <taxon>eudicotyledons</taxon>
        <taxon>Gunneridae</taxon>
        <taxon>Pentapetalae</taxon>
        <taxon>asterids</taxon>
        <taxon>lamiids</taxon>
        <taxon>Lamiales</taxon>
        <taxon>Oleaceae</taxon>
        <taxon>Forsythieae</taxon>
        <taxon>Abeliophyllum</taxon>
    </lineage>
</organism>
<sequence length="142" mass="16143">MQLEGLEPDSCSFVSTLSACSNLSDLQYGKWVHYLIRDWPNLSVTVGTTLVEMYARCGDINRAFTNFIQIENKDVFCYSVMIKSLAIRGIAKDAIKIFHLMQKRGLNPNDFTFSCVLYACSHGGIKEEGRKIFHSMGRHFFS</sequence>
<dbReference type="Pfam" id="PF13041">
    <property type="entry name" value="PPR_2"/>
    <property type="match status" value="1"/>
</dbReference>
<reference evidence="4" key="1">
    <citation type="submission" date="2024-07" db="EMBL/GenBank/DDBJ databases">
        <title>Two chromosome-level genome assemblies of Korean endemic species Abeliophyllum distichum and Forsythia ovata (Oleaceae).</title>
        <authorList>
            <person name="Jang H."/>
        </authorList>
    </citation>
    <scope>NUCLEOTIDE SEQUENCE [LARGE SCALE GENOMIC DNA]</scope>
</reference>
<name>A0ABD1VSD0_9LAMI</name>
<dbReference type="Proteomes" id="UP001604336">
    <property type="component" value="Unassembled WGS sequence"/>
</dbReference>
<dbReference type="InterPro" id="IPR002885">
    <property type="entry name" value="PPR_rpt"/>
</dbReference>
<dbReference type="EMBL" id="JBFOLK010000001">
    <property type="protein sequence ID" value="KAL2540171.1"/>
    <property type="molecule type" value="Genomic_DNA"/>
</dbReference>
<dbReference type="FunFam" id="1.25.40.10:FF:000031">
    <property type="entry name" value="Pentatricopeptide repeat-containing protein mitochondrial"/>
    <property type="match status" value="1"/>
</dbReference>
<accession>A0ABD1VSD0</accession>
<dbReference type="PROSITE" id="PS51375">
    <property type="entry name" value="PPR"/>
    <property type="match status" value="1"/>
</dbReference>
<dbReference type="InterPro" id="IPR011990">
    <property type="entry name" value="TPR-like_helical_dom_sf"/>
</dbReference>
<keyword evidence="4" id="KW-1185">Reference proteome</keyword>
<dbReference type="PANTHER" id="PTHR47926:SF403">
    <property type="entry name" value="PENTACOTRIPEPTIDE-REPEAT REGION OF PRORP DOMAIN-CONTAINING PROTEIN"/>
    <property type="match status" value="1"/>
</dbReference>
<dbReference type="PANTHER" id="PTHR47926">
    <property type="entry name" value="PENTATRICOPEPTIDE REPEAT-CONTAINING PROTEIN"/>
    <property type="match status" value="1"/>
</dbReference>
<evidence type="ECO:0000256" key="1">
    <source>
        <dbReference type="ARBA" id="ARBA00022737"/>
    </source>
</evidence>
<comment type="caution">
    <text evidence="3">The sequence shown here is derived from an EMBL/GenBank/DDBJ whole genome shotgun (WGS) entry which is preliminary data.</text>
</comment>
<feature type="repeat" description="PPR" evidence="2">
    <location>
        <begin position="74"/>
        <end position="108"/>
    </location>
</feature>
<evidence type="ECO:0000313" key="4">
    <source>
        <dbReference type="Proteomes" id="UP001604336"/>
    </source>
</evidence>
<evidence type="ECO:0000256" key="2">
    <source>
        <dbReference type="PROSITE-ProRule" id="PRU00708"/>
    </source>
</evidence>
<dbReference type="AlphaFoldDB" id="A0ABD1VSD0"/>
<dbReference type="NCBIfam" id="TIGR00756">
    <property type="entry name" value="PPR"/>
    <property type="match status" value="1"/>
</dbReference>
<dbReference type="Gene3D" id="1.25.40.10">
    <property type="entry name" value="Tetratricopeptide repeat domain"/>
    <property type="match status" value="1"/>
</dbReference>
<protein>
    <submittedName>
        <fullName evidence="3">Pentatricopeptide repeat-containing protein</fullName>
    </submittedName>
</protein>